<reference evidence="2" key="1">
    <citation type="submission" date="2022-11" db="UniProtKB">
        <authorList>
            <consortium name="WormBaseParasite"/>
        </authorList>
    </citation>
    <scope>IDENTIFICATION</scope>
</reference>
<evidence type="ECO:0000313" key="1">
    <source>
        <dbReference type="Proteomes" id="UP000887565"/>
    </source>
</evidence>
<organism evidence="1 2">
    <name type="scientific">Romanomermis culicivorax</name>
    <name type="common">Nematode worm</name>
    <dbReference type="NCBI Taxonomy" id="13658"/>
    <lineage>
        <taxon>Eukaryota</taxon>
        <taxon>Metazoa</taxon>
        <taxon>Ecdysozoa</taxon>
        <taxon>Nematoda</taxon>
        <taxon>Enoplea</taxon>
        <taxon>Dorylaimia</taxon>
        <taxon>Mermithida</taxon>
        <taxon>Mermithoidea</taxon>
        <taxon>Mermithidae</taxon>
        <taxon>Romanomermis</taxon>
    </lineage>
</organism>
<dbReference type="Proteomes" id="UP000887565">
    <property type="component" value="Unplaced"/>
</dbReference>
<sequence length="49" mass="5492">AVESLSGIEEALIKLPDLLQNNCPKALLVLDDVVSEYHVTKFDELYCRS</sequence>
<protein>
    <submittedName>
        <fullName evidence="2">Uncharacterized protein</fullName>
    </submittedName>
</protein>
<dbReference type="WBParaSite" id="nRc.2.0.1.t10634-RA">
    <property type="protein sequence ID" value="nRc.2.0.1.t10634-RA"/>
    <property type="gene ID" value="nRc.2.0.1.g10634"/>
</dbReference>
<dbReference type="AlphaFoldDB" id="A0A915I8Y5"/>
<accession>A0A915I8Y5</accession>
<proteinExistence type="predicted"/>
<name>A0A915I8Y5_ROMCU</name>
<evidence type="ECO:0000313" key="2">
    <source>
        <dbReference type="WBParaSite" id="nRc.2.0.1.t10634-RA"/>
    </source>
</evidence>
<keyword evidence="1" id="KW-1185">Reference proteome</keyword>